<evidence type="ECO:0000313" key="2">
    <source>
        <dbReference type="EMBL" id="KAK7267610.1"/>
    </source>
</evidence>
<organism evidence="2 3">
    <name type="scientific">Crotalaria pallida</name>
    <name type="common">Smooth rattlebox</name>
    <name type="synonym">Crotalaria striata</name>
    <dbReference type="NCBI Taxonomy" id="3830"/>
    <lineage>
        <taxon>Eukaryota</taxon>
        <taxon>Viridiplantae</taxon>
        <taxon>Streptophyta</taxon>
        <taxon>Embryophyta</taxon>
        <taxon>Tracheophyta</taxon>
        <taxon>Spermatophyta</taxon>
        <taxon>Magnoliopsida</taxon>
        <taxon>eudicotyledons</taxon>
        <taxon>Gunneridae</taxon>
        <taxon>Pentapetalae</taxon>
        <taxon>rosids</taxon>
        <taxon>fabids</taxon>
        <taxon>Fabales</taxon>
        <taxon>Fabaceae</taxon>
        <taxon>Papilionoideae</taxon>
        <taxon>50 kb inversion clade</taxon>
        <taxon>genistoids sensu lato</taxon>
        <taxon>core genistoids</taxon>
        <taxon>Crotalarieae</taxon>
        <taxon>Crotalaria</taxon>
    </lineage>
</organism>
<reference evidence="2 3" key="1">
    <citation type="submission" date="2024-01" db="EMBL/GenBank/DDBJ databases">
        <title>The genomes of 5 underutilized Papilionoideae crops provide insights into root nodulation and disease resistanc.</title>
        <authorList>
            <person name="Yuan L."/>
        </authorList>
    </citation>
    <scope>NUCLEOTIDE SEQUENCE [LARGE SCALE GENOMIC DNA]</scope>
    <source>
        <strain evidence="2">ZHUSHIDOU_FW_LH</strain>
        <tissue evidence="2">Leaf</tissue>
    </source>
</reference>
<sequence length="93" mass="10436">MQSVCEQFVFVISVCGLGALLLRPSLVLLSKMLKSNLAIVKVKKEHVVKVTSQNQLVMREVVQQWVDRVGLWWSKVVDGRYLQVGGVQALDRG</sequence>
<dbReference type="AlphaFoldDB" id="A0AAN9I8J1"/>
<dbReference type="Proteomes" id="UP001372338">
    <property type="component" value="Unassembled WGS sequence"/>
</dbReference>
<proteinExistence type="predicted"/>
<keyword evidence="1" id="KW-0812">Transmembrane</keyword>
<evidence type="ECO:0000313" key="3">
    <source>
        <dbReference type="Proteomes" id="UP001372338"/>
    </source>
</evidence>
<comment type="caution">
    <text evidence="2">The sequence shown here is derived from an EMBL/GenBank/DDBJ whole genome shotgun (WGS) entry which is preliminary data.</text>
</comment>
<accession>A0AAN9I8J1</accession>
<feature type="transmembrane region" description="Helical" evidence="1">
    <location>
        <begin position="6"/>
        <end position="29"/>
    </location>
</feature>
<keyword evidence="3" id="KW-1185">Reference proteome</keyword>
<name>A0AAN9I8J1_CROPI</name>
<protein>
    <submittedName>
        <fullName evidence="2">Uncharacterized protein</fullName>
    </submittedName>
</protein>
<gene>
    <name evidence="2" type="ORF">RIF29_20288</name>
</gene>
<keyword evidence="1" id="KW-1133">Transmembrane helix</keyword>
<keyword evidence="1" id="KW-0472">Membrane</keyword>
<evidence type="ECO:0000256" key="1">
    <source>
        <dbReference type="SAM" id="Phobius"/>
    </source>
</evidence>
<dbReference type="EMBL" id="JAYWIO010000004">
    <property type="protein sequence ID" value="KAK7267610.1"/>
    <property type="molecule type" value="Genomic_DNA"/>
</dbReference>